<reference evidence="8" key="3">
    <citation type="submission" date="2015-06" db="UniProtKB">
        <authorList>
            <consortium name="EnsemblMetazoa"/>
        </authorList>
    </citation>
    <scope>IDENTIFICATION</scope>
</reference>
<evidence type="ECO:0000256" key="4">
    <source>
        <dbReference type="ARBA" id="ARBA00023163"/>
    </source>
</evidence>
<dbReference type="PANTHER" id="PTHR21277">
    <property type="entry name" value="TRANSCRIPTIONAL ADAPTER 1"/>
    <property type="match status" value="1"/>
</dbReference>
<evidence type="ECO:0000256" key="3">
    <source>
        <dbReference type="ARBA" id="ARBA00023015"/>
    </source>
</evidence>
<evidence type="ECO:0000313" key="8">
    <source>
        <dbReference type="EnsemblMetazoa" id="HelroP185117"/>
    </source>
</evidence>
<evidence type="ECO:0000256" key="2">
    <source>
        <dbReference type="ARBA" id="ARBA00010314"/>
    </source>
</evidence>
<dbReference type="OrthoDB" id="10264870at2759"/>
<name>T1FMF0_HELRO</name>
<evidence type="ECO:0000256" key="1">
    <source>
        <dbReference type="ARBA" id="ARBA00004123"/>
    </source>
</evidence>
<dbReference type="Proteomes" id="UP000015101">
    <property type="component" value="Unassembled WGS sequence"/>
</dbReference>
<sequence>MKHSSRKLTEELSMAQSSLSDFLGSDMKIYLNLLKSWFKKKISKQDFDLEARNLLCSDSIHLHNNFLLLLLAKCQSFGSSALLNDDWKSSDKRLQDKTFGDRIHASSSVSLQDGSNFFMKADPLSIVPQIPFQMPDPEALTPGYASLENLLPDASMVHGRMLVGAWERGLLSVDDQCVHLLKFAIEILLKNILSSLSSLKYNKHSMDSSFYVGDGGFKQKSLFNYSSTPNSCELFLEVNDEPMLLDDENDVGGYDDDDDDSDGCSSMGEVSSCLDEVSMPHSSSKSSIHHANLFDLFNVFTTRKNIIPCHALYTLNMERIINTMWHPSSQEEEEQADVSPLSTNPSTT</sequence>
<keyword evidence="4" id="KW-0804">Transcription</keyword>
<organism evidence="8 9">
    <name type="scientific">Helobdella robusta</name>
    <name type="common">Californian leech</name>
    <dbReference type="NCBI Taxonomy" id="6412"/>
    <lineage>
        <taxon>Eukaryota</taxon>
        <taxon>Metazoa</taxon>
        <taxon>Spiralia</taxon>
        <taxon>Lophotrochozoa</taxon>
        <taxon>Annelida</taxon>
        <taxon>Clitellata</taxon>
        <taxon>Hirudinea</taxon>
        <taxon>Rhynchobdellida</taxon>
        <taxon>Glossiphoniidae</taxon>
        <taxon>Helobdella</taxon>
    </lineage>
</organism>
<gene>
    <name evidence="8" type="primary">20209999</name>
    <name evidence="7" type="ORF">HELRODRAFT_185117</name>
</gene>
<dbReference type="Pfam" id="PF12767">
    <property type="entry name" value="SAGA-Tad1"/>
    <property type="match status" value="1"/>
</dbReference>
<dbReference type="STRING" id="6412.T1FMF0"/>
<dbReference type="InParanoid" id="T1FMF0"/>
<evidence type="ECO:0000256" key="6">
    <source>
        <dbReference type="SAM" id="MobiDB-lite"/>
    </source>
</evidence>
<dbReference type="GO" id="GO:0003713">
    <property type="term" value="F:transcription coactivator activity"/>
    <property type="evidence" value="ECO:0000318"/>
    <property type="project" value="GO_Central"/>
</dbReference>
<dbReference type="eggNOG" id="ENOG502QRMT">
    <property type="taxonomic scope" value="Eukaryota"/>
</dbReference>
<dbReference type="EMBL" id="AMQM01001640">
    <property type="status" value="NOT_ANNOTATED_CDS"/>
    <property type="molecule type" value="Genomic_DNA"/>
</dbReference>
<dbReference type="GeneID" id="20209999"/>
<evidence type="ECO:0000313" key="9">
    <source>
        <dbReference type="Proteomes" id="UP000015101"/>
    </source>
</evidence>
<dbReference type="InterPro" id="IPR024738">
    <property type="entry name" value="Hfi1/Tada1"/>
</dbReference>
<dbReference type="GO" id="GO:0000124">
    <property type="term" value="C:SAGA complex"/>
    <property type="evidence" value="ECO:0000318"/>
    <property type="project" value="GO_Central"/>
</dbReference>
<dbReference type="EMBL" id="KB097571">
    <property type="protein sequence ID" value="ESN94503.1"/>
    <property type="molecule type" value="Genomic_DNA"/>
</dbReference>
<accession>T1FMF0</accession>
<dbReference type="CTD" id="20209999"/>
<dbReference type="RefSeq" id="XP_009027563.1">
    <property type="nucleotide sequence ID" value="XM_009029315.1"/>
</dbReference>
<keyword evidence="5" id="KW-0539">Nucleus</keyword>
<keyword evidence="3" id="KW-0805">Transcription regulation</keyword>
<keyword evidence="9" id="KW-1185">Reference proteome</keyword>
<protein>
    <submittedName>
        <fullName evidence="7 8">Uncharacterized protein</fullName>
    </submittedName>
</protein>
<dbReference type="EnsemblMetazoa" id="HelroT185117">
    <property type="protein sequence ID" value="HelroP185117"/>
    <property type="gene ID" value="HelroG185117"/>
</dbReference>
<dbReference type="OMA" id="KLWFRKK"/>
<evidence type="ECO:0000256" key="5">
    <source>
        <dbReference type="ARBA" id="ARBA00023242"/>
    </source>
</evidence>
<comment type="similarity">
    <text evidence="2">Belongs to the TADA1 family.</text>
</comment>
<dbReference type="GO" id="GO:0005634">
    <property type="term" value="C:nucleus"/>
    <property type="evidence" value="ECO:0007669"/>
    <property type="project" value="UniProtKB-SubCell"/>
</dbReference>
<reference evidence="9" key="1">
    <citation type="submission" date="2012-12" db="EMBL/GenBank/DDBJ databases">
        <authorList>
            <person name="Hellsten U."/>
            <person name="Grimwood J."/>
            <person name="Chapman J.A."/>
            <person name="Shapiro H."/>
            <person name="Aerts A."/>
            <person name="Otillar R.P."/>
            <person name="Terry A.Y."/>
            <person name="Boore J.L."/>
            <person name="Simakov O."/>
            <person name="Marletaz F."/>
            <person name="Cho S.-J."/>
            <person name="Edsinger-Gonzales E."/>
            <person name="Havlak P."/>
            <person name="Kuo D.-H."/>
            <person name="Larsson T."/>
            <person name="Lv J."/>
            <person name="Arendt D."/>
            <person name="Savage R."/>
            <person name="Osoegawa K."/>
            <person name="de Jong P."/>
            <person name="Lindberg D.R."/>
            <person name="Seaver E.C."/>
            <person name="Weisblat D.A."/>
            <person name="Putnam N.H."/>
            <person name="Grigoriev I.V."/>
            <person name="Rokhsar D.S."/>
        </authorList>
    </citation>
    <scope>NUCLEOTIDE SEQUENCE</scope>
</reference>
<comment type="subcellular location">
    <subcellularLocation>
        <location evidence="1">Nucleus</location>
    </subcellularLocation>
</comment>
<dbReference type="HOGENOM" id="CLU_071612_0_0_1"/>
<dbReference type="GO" id="GO:0006357">
    <property type="term" value="P:regulation of transcription by RNA polymerase II"/>
    <property type="evidence" value="ECO:0000318"/>
    <property type="project" value="GO_Central"/>
</dbReference>
<evidence type="ECO:0000313" key="7">
    <source>
        <dbReference type="EMBL" id="ESN94503.1"/>
    </source>
</evidence>
<reference evidence="7 9" key="2">
    <citation type="journal article" date="2013" name="Nature">
        <title>Insights into bilaterian evolution from three spiralian genomes.</title>
        <authorList>
            <person name="Simakov O."/>
            <person name="Marletaz F."/>
            <person name="Cho S.J."/>
            <person name="Edsinger-Gonzales E."/>
            <person name="Havlak P."/>
            <person name="Hellsten U."/>
            <person name="Kuo D.H."/>
            <person name="Larsson T."/>
            <person name="Lv J."/>
            <person name="Arendt D."/>
            <person name="Savage R."/>
            <person name="Osoegawa K."/>
            <person name="de Jong P."/>
            <person name="Grimwood J."/>
            <person name="Chapman J.A."/>
            <person name="Shapiro H."/>
            <person name="Aerts A."/>
            <person name="Otillar R.P."/>
            <person name="Terry A.Y."/>
            <person name="Boore J.L."/>
            <person name="Grigoriev I.V."/>
            <person name="Lindberg D.R."/>
            <person name="Seaver E.C."/>
            <person name="Weisblat D.A."/>
            <person name="Putnam N.H."/>
            <person name="Rokhsar D.S."/>
        </authorList>
    </citation>
    <scope>NUCLEOTIDE SEQUENCE</scope>
</reference>
<feature type="region of interest" description="Disordered" evidence="6">
    <location>
        <begin position="328"/>
        <end position="348"/>
    </location>
</feature>
<dbReference type="KEGG" id="hro:HELRODRAFT_185117"/>
<dbReference type="PANTHER" id="PTHR21277:SF5">
    <property type="entry name" value="TRANSCRIPTIONAL ADAPTER 1"/>
    <property type="match status" value="1"/>
</dbReference>
<proteinExistence type="inferred from homology"/>
<dbReference type="AlphaFoldDB" id="T1FMF0"/>
<dbReference type="FunCoup" id="T1FMF0">
    <property type="interactions" value="1011"/>
</dbReference>